<feature type="transmembrane region" description="Helical" evidence="1">
    <location>
        <begin position="102"/>
        <end position="120"/>
    </location>
</feature>
<accession>A0A423IGG4</accession>
<protein>
    <recommendedName>
        <fullName evidence="4">EamA domain-containing protein</fullName>
    </recommendedName>
</protein>
<proteinExistence type="predicted"/>
<dbReference type="Gene3D" id="1.10.3730.20">
    <property type="match status" value="1"/>
</dbReference>
<evidence type="ECO:0000313" key="3">
    <source>
        <dbReference type="Proteomes" id="UP000285636"/>
    </source>
</evidence>
<keyword evidence="1" id="KW-0472">Membrane</keyword>
<dbReference type="SUPFAM" id="SSF103481">
    <property type="entry name" value="Multidrug resistance efflux transporter EmrE"/>
    <property type="match status" value="1"/>
</dbReference>
<keyword evidence="1" id="KW-0812">Transmembrane</keyword>
<dbReference type="Proteomes" id="UP000285636">
    <property type="component" value="Unassembled WGS sequence"/>
</dbReference>
<reference evidence="2 3" key="1">
    <citation type="submission" date="2016-10" db="EMBL/GenBank/DDBJ databases">
        <title>Comparative genome analysis of multiple Pseudomonas spp. focuses on biocontrol and plant growth promoting traits.</title>
        <authorList>
            <person name="Tao X.-Y."/>
            <person name="Taylor C.G."/>
        </authorList>
    </citation>
    <scope>NUCLEOTIDE SEQUENCE [LARGE SCALE GENOMIC DNA]</scope>
    <source>
        <strain evidence="2 3">38D7</strain>
    </source>
</reference>
<evidence type="ECO:0000313" key="2">
    <source>
        <dbReference type="EMBL" id="RON24528.1"/>
    </source>
</evidence>
<evidence type="ECO:0008006" key="4">
    <source>
        <dbReference type="Google" id="ProtNLM"/>
    </source>
</evidence>
<comment type="caution">
    <text evidence="2">The sequence shown here is derived from an EMBL/GenBank/DDBJ whole genome shotgun (WGS) entry which is preliminary data.</text>
</comment>
<dbReference type="InterPro" id="IPR037185">
    <property type="entry name" value="EmrE-like"/>
</dbReference>
<gene>
    <name evidence="2" type="ORF">BK660_02325</name>
</gene>
<organism evidence="2 3">
    <name type="scientific">Pseudomonas brassicacearum</name>
    <dbReference type="NCBI Taxonomy" id="930166"/>
    <lineage>
        <taxon>Bacteria</taxon>
        <taxon>Pseudomonadati</taxon>
        <taxon>Pseudomonadota</taxon>
        <taxon>Gammaproteobacteria</taxon>
        <taxon>Pseudomonadales</taxon>
        <taxon>Pseudomonadaceae</taxon>
        <taxon>Pseudomonas</taxon>
    </lineage>
</organism>
<evidence type="ECO:0000256" key="1">
    <source>
        <dbReference type="SAM" id="Phobius"/>
    </source>
</evidence>
<name>A0A423IGG4_9PSED</name>
<dbReference type="EMBL" id="MOBK01000001">
    <property type="protein sequence ID" value="RON24528.1"/>
    <property type="molecule type" value="Genomic_DNA"/>
</dbReference>
<dbReference type="AlphaFoldDB" id="A0A423IGG4"/>
<dbReference type="RefSeq" id="WP_123431903.1">
    <property type="nucleotide sequence ID" value="NZ_MOBK01000001.1"/>
</dbReference>
<keyword evidence="1" id="KW-1133">Transmembrane helix</keyword>
<sequence>MKIAHIFLLLLFAVGMGFGQLLLKFAAQRQVPNVEQDLVMRLLTMVFDWPFVLGAAWYALMLVYWVWLLTFLPLSRAYPFTLVSLAVAAVGSSIFFQEQLSARFGLGLLVIAAGLLLVAAE</sequence>
<feature type="transmembrane region" description="Helical" evidence="1">
    <location>
        <begin position="77"/>
        <end position="96"/>
    </location>
</feature>
<feature type="transmembrane region" description="Helical" evidence="1">
    <location>
        <begin position="50"/>
        <end position="70"/>
    </location>
</feature>